<protein>
    <submittedName>
        <fullName evidence="2">Uncharacterized protein</fullName>
    </submittedName>
</protein>
<evidence type="ECO:0000313" key="2">
    <source>
        <dbReference type="EMBL" id="RCK80526.1"/>
    </source>
</evidence>
<name>A0A367ZR46_9BACT</name>
<feature type="transmembrane region" description="Helical" evidence="1">
    <location>
        <begin position="122"/>
        <end position="143"/>
    </location>
</feature>
<accession>A0A367ZR46</accession>
<dbReference type="AlphaFoldDB" id="A0A367ZR46"/>
<gene>
    <name evidence="2" type="ORF">OZSIB_3272</name>
</gene>
<evidence type="ECO:0000313" key="3">
    <source>
        <dbReference type="Proteomes" id="UP000252355"/>
    </source>
</evidence>
<evidence type="ECO:0000256" key="1">
    <source>
        <dbReference type="SAM" id="Phobius"/>
    </source>
</evidence>
<reference evidence="2 3" key="1">
    <citation type="submission" date="2018-05" db="EMBL/GenBank/DDBJ databases">
        <title>A metagenomic window into the 2 km-deep terrestrial subsurface aquifer revealed taxonomically and functionally diverse microbial community comprising novel uncultured bacterial lineages.</title>
        <authorList>
            <person name="Kadnikov V.V."/>
            <person name="Mardanov A.V."/>
            <person name="Beletsky A.V."/>
            <person name="Banks D."/>
            <person name="Pimenov N.V."/>
            <person name="Frank Y.A."/>
            <person name="Karnachuk O.V."/>
            <person name="Ravin N.V."/>
        </authorList>
    </citation>
    <scope>NUCLEOTIDE SEQUENCE [LARGE SCALE GENOMIC DNA]</scope>
    <source>
        <strain evidence="2">BY5</strain>
    </source>
</reference>
<organism evidence="2 3">
    <name type="scientific">Candidatus Ozemobacter sibiricus</name>
    <dbReference type="NCBI Taxonomy" id="2268124"/>
    <lineage>
        <taxon>Bacteria</taxon>
        <taxon>Candidatus Ozemobacteria</taxon>
        <taxon>Candidatus Ozemobacterales</taxon>
        <taxon>Candidatus Ozemobacteraceae</taxon>
        <taxon>Candidatus Ozemobacter</taxon>
    </lineage>
</organism>
<dbReference type="Proteomes" id="UP000252355">
    <property type="component" value="Unassembled WGS sequence"/>
</dbReference>
<keyword evidence="1" id="KW-0812">Transmembrane</keyword>
<proteinExistence type="predicted"/>
<feature type="transmembrane region" description="Helical" evidence="1">
    <location>
        <begin position="52"/>
        <end position="72"/>
    </location>
</feature>
<sequence length="155" mass="18268">MAYIGWVCLLAFFFANVEIQIEGAQGWAAGLPTWRIEQHWLLDLFWGGRPMTGYHAWVFPFMLLFFHLPAFWAWQWNLRLEARILGSVMLFWLVEDFLWFVINPAFGWERFTPAHIPWHKSWTLGMPTDYVTFTIVGGALLWWSFRPSSRAAAPN</sequence>
<keyword evidence="1" id="KW-0472">Membrane</keyword>
<feature type="transmembrane region" description="Helical" evidence="1">
    <location>
        <begin position="84"/>
        <end position="102"/>
    </location>
</feature>
<keyword evidence="1" id="KW-1133">Transmembrane helix</keyword>
<dbReference type="EMBL" id="QOQW01000006">
    <property type="protein sequence ID" value="RCK80526.1"/>
    <property type="molecule type" value="Genomic_DNA"/>
</dbReference>
<comment type="caution">
    <text evidence="2">The sequence shown here is derived from an EMBL/GenBank/DDBJ whole genome shotgun (WGS) entry which is preliminary data.</text>
</comment>